<dbReference type="UniPathway" id="UPA00232"/>
<keyword evidence="2 4" id="KW-0831">Ubiquinone biosynthesis</keyword>
<comment type="subcellular location">
    <subcellularLocation>
        <location evidence="4">Cytoplasm</location>
    </subcellularLocation>
</comment>
<dbReference type="GO" id="GO:0005829">
    <property type="term" value="C:cytosol"/>
    <property type="evidence" value="ECO:0007669"/>
    <property type="project" value="TreeGrafter"/>
</dbReference>
<reference evidence="6" key="1">
    <citation type="submission" date="2018-09" db="EMBL/GenBank/DDBJ databases">
        <authorList>
            <person name="Zhu H."/>
        </authorList>
    </citation>
    <scope>NUCLEOTIDE SEQUENCE [LARGE SCALE GENOMIC DNA]</scope>
    <source>
        <strain evidence="6">K2W31S-8</strain>
    </source>
</reference>
<evidence type="ECO:0000313" key="5">
    <source>
        <dbReference type="EMBL" id="AYC34867.1"/>
    </source>
</evidence>
<dbReference type="OrthoDB" id="9789493at2"/>
<keyword evidence="1 4" id="KW-0963">Cytoplasm</keyword>
<keyword evidence="6" id="KW-1185">Reference proteome</keyword>
<gene>
    <name evidence="4" type="primary">ubiC</name>
    <name evidence="5" type="ORF">D3880_21915</name>
</gene>
<name>A0A385Z9G3_9PSED</name>
<comment type="catalytic activity">
    <reaction evidence="4">
        <text>chorismate = 4-hydroxybenzoate + pyruvate</text>
        <dbReference type="Rhea" id="RHEA:16505"/>
        <dbReference type="ChEBI" id="CHEBI:15361"/>
        <dbReference type="ChEBI" id="CHEBI:17879"/>
        <dbReference type="ChEBI" id="CHEBI:29748"/>
        <dbReference type="EC" id="4.1.3.40"/>
    </reaction>
</comment>
<dbReference type="GO" id="GO:0042866">
    <property type="term" value="P:pyruvate biosynthetic process"/>
    <property type="evidence" value="ECO:0007669"/>
    <property type="project" value="UniProtKB-UniRule"/>
</dbReference>
<dbReference type="Pfam" id="PF04345">
    <property type="entry name" value="Chor_lyase"/>
    <property type="match status" value="1"/>
</dbReference>
<accession>A0A385Z9G3</accession>
<protein>
    <recommendedName>
        <fullName evidence="4">Probable chorismate pyruvate-lyase</fullName>
        <shortName evidence="4">CL</shortName>
        <shortName evidence="4">CPL</shortName>
        <ecNumber evidence="4">4.1.3.40</ecNumber>
    </recommendedName>
</protein>
<dbReference type="Proteomes" id="UP000265560">
    <property type="component" value="Chromosome"/>
</dbReference>
<dbReference type="Gene3D" id="3.40.1410.10">
    <property type="entry name" value="Chorismate lyase-like"/>
    <property type="match status" value="1"/>
</dbReference>
<keyword evidence="3 4" id="KW-0456">Lyase</keyword>
<dbReference type="InterPro" id="IPR007440">
    <property type="entry name" value="Chorismate--pyruvate_lyase"/>
</dbReference>
<comment type="caution">
    <text evidence="4">Lacks conserved residue(s) required for the propagation of feature annotation.</text>
</comment>
<sequence length="184" mass="20359">MPHAALARPPRWLSAAQLHPSPVAALADWLFDQGSLTRRLTALAAGQFSVSPLQEGWQPLRLDECQALGVPADSQGWVREVYLHGHGQPWVFARSVAARSALEGSGLALHELGSRSLGELLFSDRAFDRGSIEVCRYPALWLPLEVRAERLWGRRSCFSRSSLGVLVAEVFLPELWRQARVDAV</sequence>
<evidence type="ECO:0000256" key="3">
    <source>
        <dbReference type="ARBA" id="ARBA00023239"/>
    </source>
</evidence>
<comment type="function">
    <text evidence="4">Removes the pyruvyl group from chorismate, with concomitant aromatization of the ring, to provide 4-hydroxybenzoate (4HB) for the ubiquinone pathway.</text>
</comment>
<proteinExistence type="inferred from homology"/>
<dbReference type="EMBL" id="CP032419">
    <property type="protein sequence ID" value="AYC34867.1"/>
    <property type="molecule type" value="Genomic_DNA"/>
</dbReference>
<dbReference type="AlphaFoldDB" id="A0A385Z9G3"/>
<dbReference type="EC" id="4.1.3.40" evidence="4"/>
<dbReference type="PANTHER" id="PTHR38683">
    <property type="entry name" value="CHORISMATE PYRUVATE-LYASE"/>
    <property type="match status" value="1"/>
</dbReference>
<dbReference type="GO" id="GO:0006744">
    <property type="term" value="P:ubiquinone biosynthetic process"/>
    <property type="evidence" value="ECO:0007669"/>
    <property type="project" value="UniProtKB-UniRule"/>
</dbReference>
<dbReference type="HAMAP" id="MF_01632">
    <property type="entry name" value="UbiC"/>
    <property type="match status" value="1"/>
</dbReference>
<feature type="binding site" evidence="4">
    <location>
        <position position="117"/>
    </location>
    <ligand>
        <name>substrate</name>
    </ligand>
</feature>
<feature type="binding site" evidence="4">
    <location>
        <position position="79"/>
    </location>
    <ligand>
        <name>substrate</name>
    </ligand>
</feature>
<dbReference type="PANTHER" id="PTHR38683:SF1">
    <property type="entry name" value="CHORISMATE PYRUVATE-LYASE"/>
    <property type="match status" value="1"/>
</dbReference>
<dbReference type="RefSeq" id="WP_119895516.1">
    <property type="nucleotide sequence ID" value="NZ_CP032419.1"/>
</dbReference>
<evidence type="ECO:0000256" key="2">
    <source>
        <dbReference type="ARBA" id="ARBA00022688"/>
    </source>
</evidence>
<evidence type="ECO:0000256" key="4">
    <source>
        <dbReference type="HAMAP-Rule" id="MF_01632"/>
    </source>
</evidence>
<evidence type="ECO:0000313" key="6">
    <source>
        <dbReference type="Proteomes" id="UP000265560"/>
    </source>
</evidence>
<organism evidence="5 6">
    <name type="scientific">Pseudomonas cavernae</name>
    <dbReference type="NCBI Taxonomy" id="2320867"/>
    <lineage>
        <taxon>Bacteria</taxon>
        <taxon>Pseudomonadati</taxon>
        <taxon>Pseudomonadota</taxon>
        <taxon>Gammaproteobacteria</taxon>
        <taxon>Pseudomonadales</taxon>
        <taxon>Pseudomonadaceae</taxon>
        <taxon>Pseudomonas</taxon>
    </lineage>
</organism>
<dbReference type="InterPro" id="IPR028978">
    <property type="entry name" value="Chorismate_lyase_/UTRA_dom_sf"/>
</dbReference>
<dbReference type="KEGG" id="pcav:D3880_21915"/>
<feature type="binding site" evidence="4">
    <location>
        <position position="169"/>
    </location>
    <ligand>
        <name>substrate</name>
    </ligand>
</feature>
<evidence type="ECO:0000256" key="1">
    <source>
        <dbReference type="ARBA" id="ARBA00022490"/>
    </source>
</evidence>
<comment type="pathway">
    <text evidence="4">Cofactor biosynthesis; ubiquinone biosynthesis.</text>
</comment>
<comment type="similarity">
    <text evidence="4">Belongs to the UbiC family.</text>
</comment>
<keyword evidence="4" id="KW-0670">Pyruvate</keyword>
<dbReference type="SUPFAM" id="SSF64288">
    <property type="entry name" value="Chorismate lyase-like"/>
    <property type="match status" value="1"/>
</dbReference>
<dbReference type="GO" id="GO:0008813">
    <property type="term" value="F:chorismate lyase activity"/>
    <property type="evidence" value="ECO:0007669"/>
    <property type="project" value="UniProtKB-UniRule"/>
</dbReference>